<dbReference type="Gene3D" id="3.30.300.30">
    <property type="match status" value="1"/>
</dbReference>
<evidence type="ECO:0000256" key="2">
    <source>
        <dbReference type="ARBA" id="ARBA00022598"/>
    </source>
</evidence>
<reference evidence="6" key="1">
    <citation type="submission" date="2024-07" db="EMBL/GenBank/DDBJ databases">
        <authorList>
            <person name="Yu S.T."/>
        </authorList>
    </citation>
    <scope>NUCLEOTIDE SEQUENCE</scope>
    <source>
        <strain evidence="6">R35</strain>
    </source>
</reference>
<evidence type="ECO:0000256" key="1">
    <source>
        <dbReference type="ARBA" id="ARBA00006432"/>
    </source>
</evidence>
<evidence type="ECO:0000313" key="6">
    <source>
        <dbReference type="EMBL" id="XDQ66697.1"/>
    </source>
</evidence>
<dbReference type="InterPro" id="IPR042099">
    <property type="entry name" value="ANL_N_sf"/>
</dbReference>
<protein>
    <submittedName>
        <fullName evidence="6">Class I adenylate-forming enzyme family protein</fullName>
    </submittedName>
</protein>
<feature type="domain" description="AMP-dependent synthetase/ligase" evidence="4">
    <location>
        <begin position="34"/>
        <end position="372"/>
    </location>
</feature>
<proteinExistence type="inferred from homology"/>
<dbReference type="InterPro" id="IPR025110">
    <property type="entry name" value="AMP-bd_C"/>
</dbReference>
<evidence type="ECO:0000256" key="3">
    <source>
        <dbReference type="SAM" id="Phobius"/>
    </source>
</evidence>
<dbReference type="GO" id="GO:0006631">
    <property type="term" value="P:fatty acid metabolic process"/>
    <property type="evidence" value="ECO:0007669"/>
    <property type="project" value="TreeGrafter"/>
</dbReference>
<dbReference type="AlphaFoldDB" id="A0AB39SJA2"/>
<dbReference type="InterPro" id="IPR020845">
    <property type="entry name" value="AMP-binding_CS"/>
</dbReference>
<dbReference type="FunFam" id="3.30.300.30:FF:000008">
    <property type="entry name" value="2,3-dihydroxybenzoate-AMP ligase"/>
    <property type="match status" value="1"/>
</dbReference>
<comment type="similarity">
    <text evidence="1">Belongs to the ATP-dependent AMP-binding enzyme family.</text>
</comment>
<dbReference type="GO" id="GO:0031956">
    <property type="term" value="F:medium-chain fatty acid-CoA ligase activity"/>
    <property type="evidence" value="ECO:0007669"/>
    <property type="project" value="TreeGrafter"/>
</dbReference>
<dbReference type="Gene3D" id="3.40.50.12780">
    <property type="entry name" value="N-terminal domain of ligase-like"/>
    <property type="match status" value="1"/>
</dbReference>
<dbReference type="PANTHER" id="PTHR43201">
    <property type="entry name" value="ACYL-COA SYNTHETASE"/>
    <property type="match status" value="1"/>
</dbReference>
<feature type="domain" description="AMP-binding enzyme C-terminal" evidence="5">
    <location>
        <begin position="422"/>
        <end position="497"/>
    </location>
</feature>
<organism evidence="6">
    <name type="scientific">Streptomyces sp. R35</name>
    <dbReference type="NCBI Taxonomy" id="3238630"/>
    <lineage>
        <taxon>Bacteria</taxon>
        <taxon>Bacillati</taxon>
        <taxon>Actinomycetota</taxon>
        <taxon>Actinomycetes</taxon>
        <taxon>Kitasatosporales</taxon>
        <taxon>Streptomycetaceae</taxon>
        <taxon>Streptomyces</taxon>
    </lineage>
</organism>
<evidence type="ECO:0000259" key="4">
    <source>
        <dbReference type="Pfam" id="PF00501"/>
    </source>
</evidence>
<keyword evidence="3" id="KW-0472">Membrane</keyword>
<dbReference type="PROSITE" id="PS00455">
    <property type="entry name" value="AMP_BINDING"/>
    <property type="match status" value="1"/>
</dbReference>
<sequence length="514" mass="54682">MTEPVTRSPHCCLRVETRHTTIGDLTMKFASLPDRRAASTPDGPAVADGRQSLTNAQFLTRVRAAARHLQDLGIGTGDVVALKLRNRVEFVFLLFAAWRLGATVTPVNPSLTEGEVARQLHDSGARVLVVEDGTTAAGVATLAVDDLYGEAVASGPTPQLDSTAPALLIYTSGTTGVPKGVMLDHSNIDAMAAMGCQVIETGPTDRCLLILPLFHVNAIVISVLMPLVAGGSVFITDRFDPKTFFDLVERERPTYFSAVPTIYNVLEALPADVRPDTSSLRYGTCGAAPASAELPIRFEARYGFPIIEGYGLSEGTCFSTVNPVAGPRRAGTVGVAVPGQELRIVDEQGNELATGMDGEVIVRGPNVMRGYLGRPEDTTKTIVDGWLYTGDVGHLDADGYLTLVGRSKDMIIRGGENIYPKEIEDVLTADPSVLEAAVIGVPDDKWGEVVVAYVQPRPGTTVHPAALEALTAQHLSGYKRPTSFLVVDAIPKNAVGKIDKPSLRAAHAKALSSH</sequence>
<name>A0AB39SJA2_9ACTN</name>
<dbReference type="SUPFAM" id="SSF56801">
    <property type="entry name" value="Acetyl-CoA synthetase-like"/>
    <property type="match status" value="1"/>
</dbReference>
<dbReference type="InterPro" id="IPR000873">
    <property type="entry name" value="AMP-dep_synth/lig_dom"/>
</dbReference>
<dbReference type="EMBL" id="CP163440">
    <property type="protein sequence ID" value="XDQ66697.1"/>
    <property type="molecule type" value="Genomic_DNA"/>
</dbReference>
<gene>
    <name evidence="6" type="ORF">AB5J50_40875</name>
</gene>
<accession>A0AB39SJA2</accession>
<evidence type="ECO:0000259" key="5">
    <source>
        <dbReference type="Pfam" id="PF13193"/>
    </source>
</evidence>
<feature type="transmembrane region" description="Helical" evidence="3">
    <location>
        <begin position="213"/>
        <end position="235"/>
    </location>
</feature>
<dbReference type="Pfam" id="PF00501">
    <property type="entry name" value="AMP-binding"/>
    <property type="match status" value="1"/>
</dbReference>
<keyword evidence="2" id="KW-0436">Ligase</keyword>
<keyword evidence="3" id="KW-0812">Transmembrane</keyword>
<dbReference type="InterPro" id="IPR045851">
    <property type="entry name" value="AMP-bd_C_sf"/>
</dbReference>
<dbReference type="RefSeq" id="WP_369263684.1">
    <property type="nucleotide sequence ID" value="NZ_CP163440.1"/>
</dbReference>
<dbReference type="Pfam" id="PF13193">
    <property type="entry name" value="AMP-binding_C"/>
    <property type="match status" value="1"/>
</dbReference>
<keyword evidence="3" id="KW-1133">Transmembrane helix</keyword>
<dbReference type="PANTHER" id="PTHR43201:SF5">
    <property type="entry name" value="MEDIUM-CHAIN ACYL-COA LIGASE ACSF2, MITOCHONDRIAL"/>
    <property type="match status" value="1"/>
</dbReference>